<dbReference type="PANTHER" id="PTHR15032:SF4">
    <property type="entry name" value="N-ACYL-PHOSPHATIDYLETHANOLAMINE-HYDROLYZING PHOSPHOLIPASE D"/>
    <property type="match status" value="1"/>
</dbReference>
<feature type="domain" description="Metallo-beta-lactamase" evidence="1">
    <location>
        <begin position="80"/>
        <end position="277"/>
    </location>
</feature>
<protein>
    <submittedName>
        <fullName evidence="3">MBL fold metallo-hydrolase</fullName>
    </submittedName>
    <submittedName>
        <fullName evidence="2">Metal-dependent hydrolase</fullName>
    </submittedName>
</protein>
<gene>
    <name evidence="3" type="ORF">HT99x_008795</name>
    <name evidence="2" type="ORF">HT99x_01356</name>
</gene>
<dbReference type="EMBL" id="LKAJ02000001">
    <property type="protein sequence ID" value="MCS5711532.1"/>
    <property type="molecule type" value="Genomic_DNA"/>
</dbReference>
<sequence>MKPSNDHFDGKHFYNFWQNKITSKGWLDFWKWKFFQQQSKWPTQVENTETPALPLSILPDEFYITFINHSTELIQTYGLNILTDPLFSLRTSPVSWLGPKRVRAPGLALKDLPKIDIVIISHNHYDHMDLVSLKALTEKDNPLFIVPLQNAYILNKKGITNIIELDWWQTHYINENRSITAVPAQHWSKRTLFDTNKSLWCSFIINIDETQIFFAGDTGFSEHFKLIKQRMGKMDICLLPIGSYEPRWFMKANHLNPEEAVKAHIDLGSTLSIGMHYGTFQLSDESYDDPINHLQLALQQLQINKNHFLTPTNGKTIYFNKNPKST</sequence>
<dbReference type="GO" id="GO:0070290">
    <property type="term" value="F:N-acylphosphatidylethanolamine-specific phospholipase D activity"/>
    <property type="evidence" value="ECO:0007669"/>
    <property type="project" value="InterPro"/>
</dbReference>
<evidence type="ECO:0000313" key="3">
    <source>
        <dbReference type="EMBL" id="MCS5711532.1"/>
    </source>
</evidence>
<dbReference type="Proteomes" id="UP000051497">
    <property type="component" value="Unassembled WGS sequence"/>
</dbReference>
<dbReference type="RefSeq" id="WP_075065983.1">
    <property type="nucleotide sequence ID" value="NZ_LKAJ02000001.1"/>
</dbReference>
<dbReference type="AlphaFoldDB" id="A0A0Q9YZG4"/>
<dbReference type="GO" id="GO:0008270">
    <property type="term" value="F:zinc ion binding"/>
    <property type="evidence" value="ECO:0007669"/>
    <property type="project" value="InterPro"/>
</dbReference>
<dbReference type="PIRSF" id="PIRSF038896">
    <property type="entry name" value="NAPE-PLD"/>
    <property type="match status" value="1"/>
</dbReference>
<dbReference type="STRING" id="295108.HT99x_01356"/>
<keyword evidence="4" id="KW-1185">Reference proteome</keyword>
<reference evidence="2" key="1">
    <citation type="submission" date="2015-09" db="EMBL/GenBank/DDBJ databases">
        <title>Draft Genome Sequences of Two Novel Amoeba-resistant Intranuclear Bacteria, Candidatus Berkiella cookevillensis and Candidatus Berkiella aquae.</title>
        <authorList>
            <person name="Mehari Y.T."/>
            <person name="Arivett B.A."/>
            <person name="Farone A.L."/>
            <person name="Gunderson J.H."/>
            <person name="Farone M.B."/>
        </authorList>
    </citation>
    <scope>NUCLEOTIDE SEQUENCE [LARGE SCALE GENOMIC DNA]</scope>
    <source>
        <strain evidence="2">HT99</strain>
    </source>
</reference>
<reference evidence="3" key="2">
    <citation type="journal article" date="2016" name="Genome Announc.">
        <title>Draft Genome Sequences of Two Novel Amoeba-Resistant Intranuclear Bacteria, 'Candidatus Berkiella cookevillensis' and 'Candidatus Berkiella aquae'.</title>
        <authorList>
            <person name="Mehari Y.T."/>
            <person name="Arivett B.A."/>
            <person name="Farone A.L."/>
            <person name="Gunderson J.H."/>
            <person name="Farone M.B."/>
        </authorList>
    </citation>
    <scope>NUCLEOTIDE SEQUENCE</scope>
    <source>
        <strain evidence="3">HT99</strain>
    </source>
</reference>
<evidence type="ECO:0000313" key="4">
    <source>
        <dbReference type="Proteomes" id="UP000051497"/>
    </source>
</evidence>
<dbReference type="PATRIC" id="fig|1590043.3.peg.1380"/>
<organism evidence="2">
    <name type="scientific">Candidatus Berkiella aquae</name>
    <dbReference type="NCBI Taxonomy" id="295108"/>
    <lineage>
        <taxon>Bacteria</taxon>
        <taxon>Pseudomonadati</taxon>
        <taxon>Pseudomonadota</taxon>
        <taxon>Gammaproteobacteria</taxon>
        <taxon>Candidatus Berkiellales</taxon>
        <taxon>Candidatus Berkiellaceae</taxon>
        <taxon>Candidatus Berkiella</taxon>
    </lineage>
</organism>
<proteinExistence type="predicted"/>
<dbReference type="Gene3D" id="3.60.15.10">
    <property type="entry name" value="Ribonuclease Z/Hydroxyacylglutathione hydrolase-like"/>
    <property type="match status" value="1"/>
</dbReference>
<accession>A0A0Q9YZG4</accession>
<dbReference type="Pfam" id="PF12706">
    <property type="entry name" value="Lactamase_B_2"/>
    <property type="match status" value="1"/>
</dbReference>
<evidence type="ECO:0000313" key="2">
    <source>
        <dbReference type="EMBL" id="KRG21603.1"/>
    </source>
</evidence>
<evidence type="ECO:0000259" key="1">
    <source>
        <dbReference type="Pfam" id="PF12706"/>
    </source>
</evidence>
<dbReference type="EMBL" id="LKAJ01000004">
    <property type="protein sequence ID" value="KRG21603.1"/>
    <property type="molecule type" value="Genomic_DNA"/>
</dbReference>
<name>A0A0Q9YZG4_9GAMM</name>
<comment type="caution">
    <text evidence="2">The sequence shown here is derived from an EMBL/GenBank/DDBJ whole genome shotgun (WGS) entry which is preliminary data.</text>
</comment>
<dbReference type="InterPro" id="IPR001279">
    <property type="entry name" value="Metallo-B-lactamas"/>
</dbReference>
<dbReference type="SUPFAM" id="SSF56281">
    <property type="entry name" value="Metallo-hydrolase/oxidoreductase"/>
    <property type="match status" value="1"/>
</dbReference>
<dbReference type="GO" id="GO:0005737">
    <property type="term" value="C:cytoplasm"/>
    <property type="evidence" value="ECO:0007669"/>
    <property type="project" value="TreeGrafter"/>
</dbReference>
<keyword evidence="2" id="KW-0378">Hydrolase</keyword>
<dbReference type="InterPro" id="IPR036866">
    <property type="entry name" value="RibonucZ/Hydroxyglut_hydro"/>
</dbReference>
<dbReference type="InterPro" id="IPR024884">
    <property type="entry name" value="NAPE-PLD"/>
</dbReference>
<reference evidence="3" key="3">
    <citation type="submission" date="2021-06" db="EMBL/GenBank/DDBJ databases">
        <title>Genomic Description and Analysis of Intracellular Bacteria, Candidatus Berkiella cookevillensis and Candidatus Berkiella aquae.</title>
        <authorList>
            <person name="Kidane D.T."/>
            <person name="Mehari Y.T."/>
            <person name="Rice F.C."/>
            <person name="Arivett B.A."/>
            <person name="Farone A.L."/>
            <person name="Berk S.G."/>
            <person name="Farone M.B."/>
        </authorList>
    </citation>
    <scope>NUCLEOTIDE SEQUENCE</scope>
    <source>
        <strain evidence="3">HT99</strain>
    </source>
</reference>
<dbReference type="OrthoDB" id="9805728at2"/>
<dbReference type="PANTHER" id="PTHR15032">
    <property type="entry name" value="N-ACYL-PHOSPHATIDYLETHANOLAMINE-HYDROLYZING PHOSPHOLIPASE D"/>
    <property type="match status" value="1"/>
</dbReference>